<reference evidence="1" key="1">
    <citation type="submission" date="2014-09" db="EMBL/GenBank/DDBJ databases">
        <authorList>
            <person name="Magalhaes I.L.F."/>
            <person name="Oliveira U."/>
            <person name="Santos F.R."/>
            <person name="Vidigal T.H.D.A."/>
            <person name="Brescovit A.D."/>
            <person name="Santos A.J."/>
        </authorList>
    </citation>
    <scope>NUCLEOTIDE SEQUENCE</scope>
    <source>
        <tissue evidence="1">Shoot tissue taken approximately 20 cm above the soil surface</tissue>
    </source>
</reference>
<dbReference type="AlphaFoldDB" id="A0A0A8ZN00"/>
<name>A0A0A8ZN00_ARUDO</name>
<sequence>MFLFSAKNSAGDFCLRRLLALAEGATLELAAFPFPAAFPLAAAAGGFFLASPLAAPPPPVATSPAPSIAK</sequence>
<evidence type="ECO:0000313" key="1">
    <source>
        <dbReference type="EMBL" id="JAD40166.1"/>
    </source>
</evidence>
<accession>A0A0A8ZN00</accession>
<dbReference type="EMBL" id="GBRH01257729">
    <property type="protein sequence ID" value="JAD40166.1"/>
    <property type="molecule type" value="Transcribed_RNA"/>
</dbReference>
<proteinExistence type="predicted"/>
<reference evidence="1" key="2">
    <citation type="journal article" date="2015" name="Data Brief">
        <title>Shoot transcriptome of the giant reed, Arundo donax.</title>
        <authorList>
            <person name="Barrero R.A."/>
            <person name="Guerrero F.D."/>
            <person name="Moolhuijzen P."/>
            <person name="Goolsby J.A."/>
            <person name="Tidwell J."/>
            <person name="Bellgard S.E."/>
            <person name="Bellgard M.I."/>
        </authorList>
    </citation>
    <scope>NUCLEOTIDE SEQUENCE</scope>
    <source>
        <tissue evidence="1">Shoot tissue taken approximately 20 cm above the soil surface</tissue>
    </source>
</reference>
<organism evidence="1">
    <name type="scientific">Arundo donax</name>
    <name type="common">Giant reed</name>
    <name type="synonym">Donax arundinaceus</name>
    <dbReference type="NCBI Taxonomy" id="35708"/>
    <lineage>
        <taxon>Eukaryota</taxon>
        <taxon>Viridiplantae</taxon>
        <taxon>Streptophyta</taxon>
        <taxon>Embryophyta</taxon>
        <taxon>Tracheophyta</taxon>
        <taxon>Spermatophyta</taxon>
        <taxon>Magnoliopsida</taxon>
        <taxon>Liliopsida</taxon>
        <taxon>Poales</taxon>
        <taxon>Poaceae</taxon>
        <taxon>PACMAD clade</taxon>
        <taxon>Arundinoideae</taxon>
        <taxon>Arundineae</taxon>
        <taxon>Arundo</taxon>
    </lineage>
</organism>
<protein>
    <submittedName>
        <fullName evidence="1">Uncharacterized protein</fullName>
    </submittedName>
</protein>